<dbReference type="RefSeq" id="WP_055662034.1">
    <property type="nucleotide sequence ID" value="NZ_CYPR01000018.1"/>
</dbReference>
<evidence type="ECO:0000313" key="3">
    <source>
        <dbReference type="Proteomes" id="UP000049455"/>
    </source>
</evidence>
<keyword evidence="1" id="KW-0732">Signal</keyword>
<keyword evidence="3" id="KW-1185">Reference proteome</keyword>
<name>A0A0M7B6E4_9RHOB</name>
<gene>
    <name evidence="2" type="ORF">JSE7799_00323</name>
</gene>
<feature type="signal peptide" evidence="1">
    <location>
        <begin position="1"/>
        <end position="26"/>
    </location>
</feature>
<accession>A0A0M7B6E4</accession>
<evidence type="ECO:0000256" key="1">
    <source>
        <dbReference type="SAM" id="SignalP"/>
    </source>
</evidence>
<reference evidence="2 3" key="1">
    <citation type="submission" date="2015-09" db="EMBL/GenBank/DDBJ databases">
        <authorList>
            <person name="Jackson K.R."/>
            <person name="Lunt B.L."/>
            <person name="Fisher J.N.B."/>
            <person name="Gardner A.V."/>
            <person name="Bailey M.E."/>
            <person name="Deus L.M."/>
            <person name="Earl A.S."/>
            <person name="Gibby P.D."/>
            <person name="Hartmann K.A."/>
            <person name="Liu J.E."/>
            <person name="Manci A.M."/>
            <person name="Nielsen D.A."/>
            <person name="Solomon M.B."/>
            <person name="Breakwell D.P."/>
            <person name="Burnett S.H."/>
            <person name="Grose J.H."/>
        </authorList>
    </citation>
    <scope>NUCLEOTIDE SEQUENCE [LARGE SCALE GENOMIC DNA]</scope>
    <source>
        <strain evidence="2 3">CECT 7799</strain>
    </source>
</reference>
<dbReference type="AlphaFoldDB" id="A0A0M7B6E4"/>
<dbReference type="Proteomes" id="UP000049455">
    <property type="component" value="Unassembled WGS sequence"/>
</dbReference>
<protein>
    <submittedName>
        <fullName evidence="2">Uncharacterized protein</fullName>
    </submittedName>
</protein>
<dbReference type="STRING" id="313367.JSE7799_00323"/>
<dbReference type="OrthoDB" id="7659287at2"/>
<evidence type="ECO:0000313" key="2">
    <source>
        <dbReference type="EMBL" id="CUH15794.1"/>
    </source>
</evidence>
<dbReference type="EMBL" id="CYPR01000018">
    <property type="protein sequence ID" value="CUH15794.1"/>
    <property type="molecule type" value="Genomic_DNA"/>
</dbReference>
<proteinExistence type="predicted"/>
<organism evidence="2 3">
    <name type="scientific">Jannaschia seosinensis</name>
    <dbReference type="NCBI Taxonomy" id="313367"/>
    <lineage>
        <taxon>Bacteria</taxon>
        <taxon>Pseudomonadati</taxon>
        <taxon>Pseudomonadota</taxon>
        <taxon>Alphaproteobacteria</taxon>
        <taxon>Rhodobacterales</taxon>
        <taxon>Roseobacteraceae</taxon>
        <taxon>Jannaschia</taxon>
    </lineage>
</organism>
<sequence>MRGHVRSILLAASLAGVSLAAAPVHAEEPPAQLAATVQHRLNLLGFGHVHARELSVRQLAALHLELQGRALALGGLHRMKTRQRVEVILGWD</sequence>
<feature type="chain" id="PRO_5005809915" evidence="1">
    <location>
        <begin position="27"/>
        <end position="92"/>
    </location>
</feature>